<keyword evidence="2" id="KW-1185">Reference proteome</keyword>
<gene>
    <name evidence="1" type="ORF">SPIL2461_LOCUS14265</name>
</gene>
<reference evidence="1" key="1">
    <citation type="submission" date="2021-02" db="EMBL/GenBank/DDBJ databases">
        <authorList>
            <person name="Dougan E. K."/>
            <person name="Rhodes N."/>
            <person name="Thang M."/>
            <person name="Chan C."/>
        </authorList>
    </citation>
    <scope>NUCLEOTIDE SEQUENCE</scope>
</reference>
<organism evidence="1 2">
    <name type="scientific">Symbiodinium pilosum</name>
    <name type="common">Dinoflagellate</name>
    <dbReference type="NCBI Taxonomy" id="2952"/>
    <lineage>
        <taxon>Eukaryota</taxon>
        <taxon>Sar</taxon>
        <taxon>Alveolata</taxon>
        <taxon>Dinophyceae</taxon>
        <taxon>Suessiales</taxon>
        <taxon>Symbiodiniaceae</taxon>
        <taxon>Symbiodinium</taxon>
    </lineage>
</organism>
<name>A0A812TV59_SYMPI</name>
<evidence type="ECO:0000313" key="2">
    <source>
        <dbReference type="Proteomes" id="UP000649617"/>
    </source>
</evidence>
<protein>
    <submittedName>
        <fullName evidence="1">Uncharacterized protein</fullName>
    </submittedName>
</protein>
<accession>A0A812TV59</accession>
<evidence type="ECO:0000313" key="1">
    <source>
        <dbReference type="EMBL" id="CAE7539096.1"/>
    </source>
</evidence>
<dbReference type="Proteomes" id="UP000649617">
    <property type="component" value="Unassembled WGS sequence"/>
</dbReference>
<dbReference type="OrthoDB" id="423626at2759"/>
<comment type="caution">
    <text evidence="1">The sequence shown here is derived from an EMBL/GenBank/DDBJ whole genome shotgun (WGS) entry which is preliminary data.</text>
</comment>
<proteinExistence type="predicted"/>
<dbReference type="AlphaFoldDB" id="A0A812TV59"/>
<sequence>MVISAFRPCSALEILWFGVVVRYFVISAFRLCSEAEILCFGSIVCCCHVLRNYVLYKDALFASYVYNDLRGNLVLCNTTIVFANIVYDIICNSLVRDQSLYNGMLYDTIYYSCNFYGDFLRSCFLYDYVVRGNPLCGISLDDGILCSNMFADHAFYINIVDDHILYINIADDHYFCVHIIHYYVLYINTFAEHLFYINIVNYHVCDINNADDRTFCIHIMDYHVLYISVFADDIFCISIVGYHIIHIIIFGGCCPYFYINMLEDQLFYINITDYHDLYIIIFDTHTHIFLVNIINYFKIDINISTGRIPLSHVVYDSVPYDHSHHHSSRSSYNHIFYATINNHILYTLHVFYRDIHSEIIHDNMFHQYALYHYTVYDEIYRNCNLYDNLHHNQFHVDAIFVCDNMYNALLYGTAFYPNILTDHDYILRRVIVCEYADIIRNSSTATSWTATSSATVSCATLAFATSCAATRPTSTALMTRSTMARLPTFVSLAATAPTVAYKKSLYDLADYHNILYEIVVLKHYVMLYDRKFAFYVGAIDGLAKSVEASRYYVRFAIIVNGPAKLVGALQFYHMGINGVTGDDFIQSMGVINVVKENANAIAMLLAKTSVNGSKFILDKVATDDKVSYESKFGSPDVGCGSLFIVSMLSQPSLQTSHSFLSSPHLQHGAWVAFAELSLFESCFAVTPNGVSRVEPPAAGTGTGPSMA</sequence>
<dbReference type="EMBL" id="CAJNIZ010032669">
    <property type="protein sequence ID" value="CAE7539096.1"/>
    <property type="molecule type" value="Genomic_DNA"/>
</dbReference>